<dbReference type="GO" id="GO:0008270">
    <property type="term" value="F:zinc ion binding"/>
    <property type="evidence" value="ECO:0007669"/>
    <property type="project" value="InterPro"/>
</dbReference>
<dbReference type="Proteomes" id="UP000887229">
    <property type="component" value="Unassembled WGS sequence"/>
</dbReference>
<dbReference type="InterPro" id="IPR007219">
    <property type="entry name" value="XnlR_reg_dom"/>
</dbReference>
<feature type="domain" description="Zn(2)-C6 fungal-type" evidence="7">
    <location>
        <begin position="13"/>
        <end position="43"/>
    </location>
</feature>
<dbReference type="PROSITE" id="PS00463">
    <property type="entry name" value="ZN2_CY6_FUNGAL_1"/>
    <property type="match status" value="2"/>
</dbReference>
<keyword evidence="9" id="KW-1185">Reference proteome</keyword>
<evidence type="ECO:0000256" key="5">
    <source>
        <dbReference type="ARBA" id="ARBA00023242"/>
    </source>
</evidence>
<evidence type="ECO:0000256" key="3">
    <source>
        <dbReference type="ARBA" id="ARBA00023015"/>
    </source>
</evidence>
<dbReference type="PROSITE" id="PS50048">
    <property type="entry name" value="ZN2_CY6_FUNGAL_2"/>
    <property type="match status" value="2"/>
</dbReference>
<dbReference type="GO" id="GO:0000981">
    <property type="term" value="F:DNA-binding transcription factor activity, RNA polymerase II-specific"/>
    <property type="evidence" value="ECO:0007669"/>
    <property type="project" value="InterPro"/>
</dbReference>
<dbReference type="RefSeq" id="XP_046114889.1">
    <property type="nucleotide sequence ID" value="XM_046264092.1"/>
</dbReference>
<organism evidence="8 9">
    <name type="scientific">Emericellopsis atlantica</name>
    <dbReference type="NCBI Taxonomy" id="2614577"/>
    <lineage>
        <taxon>Eukaryota</taxon>
        <taxon>Fungi</taxon>
        <taxon>Dikarya</taxon>
        <taxon>Ascomycota</taxon>
        <taxon>Pezizomycotina</taxon>
        <taxon>Sordariomycetes</taxon>
        <taxon>Hypocreomycetidae</taxon>
        <taxon>Hypocreales</taxon>
        <taxon>Bionectriaceae</taxon>
        <taxon>Emericellopsis</taxon>
    </lineage>
</organism>
<keyword evidence="3" id="KW-0805">Transcription regulation</keyword>
<name>A0A9P8CLF8_9HYPO</name>
<dbReference type="CDD" id="cd12148">
    <property type="entry name" value="fungal_TF_MHR"/>
    <property type="match status" value="1"/>
</dbReference>
<evidence type="ECO:0000259" key="7">
    <source>
        <dbReference type="PROSITE" id="PS50048"/>
    </source>
</evidence>
<evidence type="ECO:0000256" key="4">
    <source>
        <dbReference type="ARBA" id="ARBA00023163"/>
    </source>
</evidence>
<evidence type="ECO:0000256" key="1">
    <source>
        <dbReference type="ARBA" id="ARBA00004123"/>
    </source>
</evidence>
<keyword evidence="5" id="KW-0539">Nucleus</keyword>
<feature type="region of interest" description="Disordered" evidence="6">
    <location>
        <begin position="106"/>
        <end position="135"/>
    </location>
</feature>
<evidence type="ECO:0000313" key="9">
    <source>
        <dbReference type="Proteomes" id="UP000887229"/>
    </source>
</evidence>
<reference evidence="8" key="1">
    <citation type="journal article" date="2021" name="IMA Fungus">
        <title>Genomic characterization of three marine fungi, including Emericellopsis atlantica sp. nov. with signatures of a generalist lifestyle and marine biomass degradation.</title>
        <authorList>
            <person name="Hagestad O.C."/>
            <person name="Hou L."/>
            <person name="Andersen J.H."/>
            <person name="Hansen E.H."/>
            <person name="Altermark B."/>
            <person name="Li C."/>
            <person name="Kuhnert E."/>
            <person name="Cox R.J."/>
            <person name="Crous P.W."/>
            <person name="Spatafora J.W."/>
            <person name="Lail K."/>
            <person name="Amirebrahimi M."/>
            <person name="Lipzen A."/>
            <person name="Pangilinan J."/>
            <person name="Andreopoulos W."/>
            <person name="Hayes R.D."/>
            <person name="Ng V."/>
            <person name="Grigoriev I.V."/>
            <person name="Jackson S.A."/>
            <person name="Sutton T.D.S."/>
            <person name="Dobson A.D.W."/>
            <person name="Rama T."/>
        </authorList>
    </citation>
    <scope>NUCLEOTIDE SEQUENCE</scope>
    <source>
        <strain evidence="8">TS7</strain>
    </source>
</reference>
<dbReference type="OrthoDB" id="2017365at2759"/>
<gene>
    <name evidence="8" type="ORF">F5Z01DRAFT_664332</name>
</gene>
<dbReference type="GO" id="GO:0005634">
    <property type="term" value="C:nucleus"/>
    <property type="evidence" value="ECO:0007669"/>
    <property type="project" value="UniProtKB-SubCell"/>
</dbReference>
<dbReference type="InterPro" id="IPR050815">
    <property type="entry name" value="TF_fung"/>
</dbReference>
<evidence type="ECO:0000313" key="8">
    <source>
        <dbReference type="EMBL" id="KAG9250965.1"/>
    </source>
</evidence>
<dbReference type="Pfam" id="PF04082">
    <property type="entry name" value="Fungal_trans"/>
    <property type="match status" value="1"/>
</dbReference>
<comment type="caution">
    <text evidence="8">The sequence shown here is derived from an EMBL/GenBank/DDBJ whole genome shotgun (WGS) entry which is preliminary data.</text>
</comment>
<dbReference type="Gene3D" id="4.10.240.10">
    <property type="entry name" value="Zn(2)-C6 fungal-type DNA-binding domain"/>
    <property type="match status" value="2"/>
</dbReference>
<dbReference type="PANTHER" id="PTHR47338:SF7">
    <property type="entry name" value="ZN(II)2CYS6 TRANSCRIPTION FACTOR (EUROFUNG)"/>
    <property type="match status" value="1"/>
</dbReference>
<evidence type="ECO:0000256" key="2">
    <source>
        <dbReference type="ARBA" id="ARBA00022723"/>
    </source>
</evidence>
<dbReference type="Pfam" id="PF00172">
    <property type="entry name" value="Zn_clus"/>
    <property type="match status" value="2"/>
</dbReference>
<keyword evidence="2" id="KW-0479">Metal-binding</keyword>
<dbReference type="SMART" id="SM00066">
    <property type="entry name" value="GAL4"/>
    <property type="match status" value="2"/>
</dbReference>
<dbReference type="InterPro" id="IPR036864">
    <property type="entry name" value="Zn2-C6_fun-type_DNA-bd_sf"/>
</dbReference>
<dbReference type="CDD" id="cd00067">
    <property type="entry name" value="GAL4"/>
    <property type="match status" value="2"/>
</dbReference>
<feature type="region of interest" description="Disordered" evidence="6">
    <location>
        <begin position="610"/>
        <end position="651"/>
    </location>
</feature>
<dbReference type="GO" id="GO:0006351">
    <property type="term" value="P:DNA-templated transcription"/>
    <property type="evidence" value="ECO:0007669"/>
    <property type="project" value="InterPro"/>
</dbReference>
<dbReference type="SUPFAM" id="SSF57701">
    <property type="entry name" value="Zn2/Cys6 DNA-binding domain"/>
    <property type="match status" value="2"/>
</dbReference>
<keyword evidence="4" id="KW-0804">Transcription</keyword>
<comment type="subcellular location">
    <subcellularLocation>
        <location evidence="1">Nucleus</location>
    </subcellularLocation>
</comment>
<dbReference type="AlphaFoldDB" id="A0A9P8CLF8"/>
<dbReference type="EMBL" id="MU251271">
    <property type="protein sequence ID" value="KAG9250965.1"/>
    <property type="molecule type" value="Genomic_DNA"/>
</dbReference>
<dbReference type="PANTHER" id="PTHR47338">
    <property type="entry name" value="ZN(II)2CYS6 TRANSCRIPTION FACTOR (EUROFUNG)-RELATED"/>
    <property type="match status" value="1"/>
</dbReference>
<sequence length="730" mass="80502">MEPSPSAASRRQTCAQCRTRKVRCDGCLDGCAHCTRLGYDCSFRAPTNPAQTPAPLLQNKRPRVSHACESCSRAKVRCSGEVSGCRRCRLREISCVFPEHGMRRVSLSGQGDSGGHNQTSQSDNGSPGLHQTESPRTTAANMDRVHPASLLVSPGSQQNFIPHEKAAVALRRFFESLHCLPGLAFLHKPSLMRRFSKRKLEPPLLAAIVALSSRLPGASSEEKEVGFQCADMAEGLVLRSLGQPTFVDTQALLLLLKFRHWTGASNMVFLSMAQLTRIAFALRLNYEKSNLSFFVQESRRRLMWGIYMLDVILADGQEEFTTCPITTIHLRLPSMEDNFELDVENASERIETQDRSPTSLGIIAYYLRVMHLYDGIIRYLKKASSPKMATDAQWSELQRLEKELNAFMAHLPSNERYSQKNLELRAYSPRLSRYVMTHVWWHHCYSILFQELALNPRDHGTTRIRELIGEMGIEACRTKCLAHAQSIADIFSSLFDLGGDTCILDMEMAHCALSSAEILMQSASNTISQVTISREKTLQKVSTCLRLAKGLSPMCPAITEMVAELTSAVEAFSLGQSTSPGLASTSCTALRPYATKHSALYRTSFQDDSYNIEMADPPSEADGQTADRNHLDNAQCSSGSGPEGQAPASHMATQTAGFNESMTHGPYATDAQGNSPWAGSVSDIWDQMSLFQGGFNGLDLTADGPALLDILPSGEGLHHSYNSWGREPMG</sequence>
<dbReference type="GO" id="GO:0003677">
    <property type="term" value="F:DNA binding"/>
    <property type="evidence" value="ECO:0007669"/>
    <property type="project" value="InterPro"/>
</dbReference>
<dbReference type="InterPro" id="IPR001138">
    <property type="entry name" value="Zn2Cys6_DnaBD"/>
</dbReference>
<feature type="compositionally biased region" description="Polar residues" evidence="6">
    <location>
        <begin position="107"/>
        <end position="135"/>
    </location>
</feature>
<evidence type="ECO:0000256" key="6">
    <source>
        <dbReference type="SAM" id="MobiDB-lite"/>
    </source>
</evidence>
<accession>A0A9P8CLF8</accession>
<protein>
    <submittedName>
        <fullName evidence="8">Fungal-specific transcription factor domain-containing protein</fullName>
    </submittedName>
</protein>
<proteinExistence type="predicted"/>
<feature type="domain" description="Zn(2)-C6 fungal-type" evidence="7">
    <location>
        <begin position="67"/>
        <end position="97"/>
    </location>
</feature>
<dbReference type="GeneID" id="70294995"/>